<dbReference type="EMBL" id="BGPR01000700">
    <property type="protein sequence ID" value="GBM32186.1"/>
    <property type="molecule type" value="Genomic_DNA"/>
</dbReference>
<dbReference type="PANTHER" id="PTHR45080">
    <property type="entry name" value="CONTACTIN 5"/>
    <property type="match status" value="1"/>
</dbReference>
<dbReference type="InterPro" id="IPR050958">
    <property type="entry name" value="Cell_Adh-Cytoskel_Orgn"/>
</dbReference>
<comment type="caution">
    <text evidence="5">The sequence shown here is derived from an EMBL/GenBank/DDBJ whole genome shotgun (WGS) entry which is preliminary data.</text>
</comment>
<dbReference type="PANTHER" id="PTHR45080:SF8">
    <property type="entry name" value="IG-LIKE DOMAIN-CONTAINING PROTEIN"/>
    <property type="match status" value="1"/>
</dbReference>
<protein>
    <submittedName>
        <fullName evidence="5">Titin</fullName>
    </submittedName>
</protein>
<dbReference type="InterPro" id="IPR013098">
    <property type="entry name" value="Ig_I-set"/>
</dbReference>
<evidence type="ECO:0000256" key="2">
    <source>
        <dbReference type="ARBA" id="ARBA00023157"/>
    </source>
</evidence>
<evidence type="ECO:0000259" key="4">
    <source>
        <dbReference type="PROSITE" id="PS50835"/>
    </source>
</evidence>
<name>A0A4Y2EVZ4_ARAVE</name>
<dbReference type="InterPro" id="IPR003599">
    <property type="entry name" value="Ig_sub"/>
</dbReference>
<reference evidence="5 6" key="1">
    <citation type="journal article" date="2019" name="Sci. Rep.">
        <title>Orb-weaving spider Araneus ventricosus genome elucidates the spidroin gene catalogue.</title>
        <authorList>
            <person name="Kono N."/>
            <person name="Nakamura H."/>
            <person name="Ohtoshi R."/>
            <person name="Moran D.A.P."/>
            <person name="Shinohara A."/>
            <person name="Yoshida Y."/>
            <person name="Fujiwara M."/>
            <person name="Mori M."/>
            <person name="Tomita M."/>
            <person name="Arakawa K."/>
        </authorList>
    </citation>
    <scope>NUCLEOTIDE SEQUENCE [LARGE SCALE GENOMIC DNA]</scope>
</reference>
<dbReference type="Gene3D" id="2.60.40.10">
    <property type="entry name" value="Immunoglobulins"/>
    <property type="match status" value="4"/>
</dbReference>
<dbReference type="GO" id="GO:0050808">
    <property type="term" value="P:synapse organization"/>
    <property type="evidence" value="ECO:0007669"/>
    <property type="project" value="TreeGrafter"/>
</dbReference>
<keyword evidence="3" id="KW-0393">Immunoglobulin domain</keyword>
<organism evidence="5 6">
    <name type="scientific">Araneus ventricosus</name>
    <name type="common">Orbweaver spider</name>
    <name type="synonym">Epeira ventricosa</name>
    <dbReference type="NCBI Taxonomy" id="182803"/>
    <lineage>
        <taxon>Eukaryota</taxon>
        <taxon>Metazoa</taxon>
        <taxon>Ecdysozoa</taxon>
        <taxon>Arthropoda</taxon>
        <taxon>Chelicerata</taxon>
        <taxon>Arachnida</taxon>
        <taxon>Araneae</taxon>
        <taxon>Araneomorphae</taxon>
        <taxon>Entelegynae</taxon>
        <taxon>Araneoidea</taxon>
        <taxon>Araneidae</taxon>
        <taxon>Araneus</taxon>
    </lineage>
</organism>
<sequence>MPRISPFHFPGELDVGMRASVQCTVMTGDPPFEFTWYKDEQKLSDTHSISIRKFDDFTFTLVISKVEANSNGNYTCKVANAKGFDEKSAVLSVKDSGEPKIKSFQFSNDVEIGMREVIHCVVMHGDPPFEFFWFKDGQPLGNSRGNSYRKTDDYDSKLVISKVDADSNGNYTCRVTNSVGSDQKSAVLSVKDSGAPRIKALHFTRDLELGMRESVNCAIVYGDPPFEFSWFKDGKPIVDMHGVSARKIDEFTSMLVISKVNAESNGNYTCKVSNANGFDEKSAILSVKGSGEPKIKSFHFSNELELGMREIVHCNVIHGDAPFEFSWFKDGQLLKDGQSISIRKTDDYVSKLVIIKVDADSNGNYTCRVSNSNGFDEKSAVLSVKGAFVGSFNIRI</sequence>
<evidence type="ECO:0000313" key="6">
    <source>
        <dbReference type="Proteomes" id="UP000499080"/>
    </source>
</evidence>
<gene>
    <name evidence="5" type="primary">Ttn_3</name>
    <name evidence="5" type="ORF">AVEN_136732_1</name>
</gene>
<dbReference type="SMART" id="SM00409">
    <property type="entry name" value="IG"/>
    <property type="match status" value="4"/>
</dbReference>
<dbReference type="GO" id="GO:0007156">
    <property type="term" value="P:homophilic cell adhesion via plasma membrane adhesion molecules"/>
    <property type="evidence" value="ECO:0007669"/>
    <property type="project" value="TreeGrafter"/>
</dbReference>
<dbReference type="InterPro" id="IPR007110">
    <property type="entry name" value="Ig-like_dom"/>
</dbReference>
<dbReference type="GO" id="GO:0030424">
    <property type="term" value="C:axon"/>
    <property type="evidence" value="ECO:0007669"/>
    <property type="project" value="TreeGrafter"/>
</dbReference>
<dbReference type="GO" id="GO:0005886">
    <property type="term" value="C:plasma membrane"/>
    <property type="evidence" value="ECO:0007669"/>
    <property type="project" value="TreeGrafter"/>
</dbReference>
<dbReference type="InterPro" id="IPR036179">
    <property type="entry name" value="Ig-like_dom_sf"/>
</dbReference>
<evidence type="ECO:0000256" key="1">
    <source>
        <dbReference type="ARBA" id="ARBA00022729"/>
    </source>
</evidence>
<keyword evidence="6" id="KW-1185">Reference proteome</keyword>
<dbReference type="AlphaFoldDB" id="A0A4Y2EVZ4"/>
<dbReference type="PROSITE" id="PS50835">
    <property type="entry name" value="IG_LIKE"/>
    <property type="match status" value="4"/>
</dbReference>
<proteinExistence type="predicted"/>
<dbReference type="FunFam" id="2.60.40.10:FF:000333">
    <property type="entry name" value="Down syndrome cell adhesion molecule"/>
    <property type="match status" value="4"/>
</dbReference>
<dbReference type="GO" id="GO:0008046">
    <property type="term" value="F:axon guidance receptor activity"/>
    <property type="evidence" value="ECO:0007669"/>
    <property type="project" value="TreeGrafter"/>
</dbReference>
<dbReference type="Pfam" id="PF07679">
    <property type="entry name" value="I-set"/>
    <property type="match status" value="4"/>
</dbReference>
<feature type="domain" description="Ig-like" evidence="4">
    <location>
        <begin position="293"/>
        <end position="383"/>
    </location>
</feature>
<accession>A0A4Y2EVZ4</accession>
<keyword evidence="1" id="KW-0732">Signal</keyword>
<dbReference type="OrthoDB" id="6434757at2759"/>
<dbReference type="GO" id="GO:0043025">
    <property type="term" value="C:neuronal cell body"/>
    <property type="evidence" value="ECO:0007669"/>
    <property type="project" value="TreeGrafter"/>
</dbReference>
<dbReference type="InterPro" id="IPR003598">
    <property type="entry name" value="Ig_sub2"/>
</dbReference>
<feature type="domain" description="Ig-like" evidence="4">
    <location>
        <begin position="196"/>
        <end position="286"/>
    </location>
</feature>
<evidence type="ECO:0000313" key="5">
    <source>
        <dbReference type="EMBL" id="GBM32186.1"/>
    </source>
</evidence>
<feature type="domain" description="Ig-like" evidence="4">
    <location>
        <begin position="99"/>
        <end position="189"/>
    </location>
</feature>
<dbReference type="PRINTS" id="PR01832">
    <property type="entry name" value="VEGFRECEPTOR"/>
</dbReference>
<keyword evidence="2" id="KW-1015">Disulfide bond</keyword>
<dbReference type="SMART" id="SM00408">
    <property type="entry name" value="IGc2"/>
    <property type="match status" value="4"/>
</dbReference>
<dbReference type="Proteomes" id="UP000499080">
    <property type="component" value="Unassembled WGS sequence"/>
</dbReference>
<dbReference type="SUPFAM" id="SSF48726">
    <property type="entry name" value="Immunoglobulin"/>
    <property type="match status" value="4"/>
</dbReference>
<evidence type="ECO:0000256" key="3">
    <source>
        <dbReference type="ARBA" id="ARBA00023319"/>
    </source>
</evidence>
<feature type="domain" description="Ig-like" evidence="4">
    <location>
        <begin position="2"/>
        <end position="92"/>
    </location>
</feature>
<dbReference type="InterPro" id="IPR013783">
    <property type="entry name" value="Ig-like_fold"/>
</dbReference>